<reference evidence="1 2" key="1">
    <citation type="journal article" date="2023" name="Sci. Data">
        <title>Genome assembly of the Korean intertidal mud-creeper Batillaria attramentaria.</title>
        <authorList>
            <person name="Patra A.K."/>
            <person name="Ho P.T."/>
            <person name="Jun S."/>
            <person name="Lee S.J."/>
            <person name="Kim Y."/>
            <person name="Won Y.J."/>
        </authorList>
    </citation>
    <scope>NUCLEOTIDE SEQUENCE [LARGE SCALE GENOMIC DNA]</scope>
    <source>
        <strain evidence="1">Wonlab-2016</strain>
    </source>
</reference>
<dbReference type="EMBL" id="JACVVK020000684">
    <property type="protein sequence ID" value="KAK7456530.1"/>
    <property type="molecule type" value="Genomic_DNA"/>
</dbReference>
<sequence>MVFCLHLLRTGQQTASLRRGGSSTLETTPISAPGKVYLRPVLYTPAGEEPTSSKLSYWPMFPNAHHISAPAYSVNTDPCRKLARPPLFTPFLVPLPSCSAQGWPSD</sequence>
<evidence type="ECO:0000313" key="2">
    <source>
        <dbReference type="Proteomes" id="UP001519460"/>
    </source>
</evidence>
<proteinExistence type="predicted"/>
<protein>
    <submittedName>
        <fullName evidence="1">Uncharacterized protein</fullName>
    </submittedName>
</protein>
<evidence type="ECO:0000313" key="1">
    <source>
        <dbReference type="EMBL" id="KAK7456530.1"/>
    </source>
</evidence>
<comment type="caution">
    <text evidence="1">The sequence shown here is derived from an EMBL/GenBank/DDBJ whole genome shotgun (WGS) entry which is preliminary data.</text>
</comment>
<organism evidence="1 2">
    <name type="scientific">Batillaria attramentaria</name>
    <dbReference type="NCBI Taxonomy" id="370345"/>
    <lineage>
        <taxon>Eukaryota</taxon>
        <taxon>Metazoa</taxon>
        <taxon>Spiralia</taxon>
        <taxon>Lophotrochozoa</taxon>
        <taxon>Mollusca</taxon>
        <taxon>Gastropoda</taxon>
        <taxon>Caenogastropoda</taxon>
        <taxon>Sorbeoconcha</taxon>
        <taxon>Cerithioidea</taxon>
        <taxon>Batillariidae</taxon>
        <taxon>Batillaria</taxon>
    </lineage>
</organism>
<gene>
    <name evidence="1" type="ORF">BaRGS_00039386</name>
</gene>
<dbReference type="AlphaFoldDB" id="A0ABD0J3I2"/>
<accession>A0ABD0J3I2</accession>
<dbReference type="Proteomes" id="UP001519460">
    <property type="component" value="Unassembled WGS sequence"/>
</dbReference>
<name>A0ABD0J3I2_9CAEN</name>
<keyword evidence="2" id="KW-1185">Reference proteome</keyword>